<dbReference type="GO" id="GO:0008270">
    <property type="term" value="F:zinc ion binding"/>
    <property type="evidence" value="ECO:0007669"/>
    <property type="project" value="InterPro"/>
</dbReference>
<dbReference type="InterPro" id="IPR021858">
    <property type="entry name" value="Fun_TF"/>
</dbReference>
<feature type="domain" description="Zn(2)-C6 fungal-type" evidence="4">
    <location>
        <begin position="19"/>
        <end position="49"/>
    </location>
</feature>
<sequence>MPRPKKPGAPEPKRRSRAGCWPCKTRKIKCDEAKPSCVNCQKQGETCDYNIRLNWGGRVKKKPEFGDVMVTSGTSRPSSRDSTTTPTPNMLVPPRSYTSQPSMIKTEEYHPLPPDVAYSAALQESSSQYGRLPQVGMRMEDYGRHPPDVSYAGTLPEPSLQYEQQPSMNVDPALMRPSLQPILMYEQQDFGSVYGRPDLQHAQSYERYRSLTPSTPDTPLSAQLPPLARLRHTQAPEESLSPTDSGFGSPNTTTLSRSITLPNIGSPGLTPPFYGNGKDDGEVLAPEMAADDRPLKRVRYYTGQDANSPYDTRMPPPSMASLTSYNVESQTSSLAMPVPASSVGTPLTPASSLSDDGYTKPYSAKTSPHGAQDSPDLRRLSVSSLLSGPPGMPHNNDRNHAPRSNPEVQDWSVLYQDVYQETTTWGIDRGIKDLDIGKNDDMNAVTGVSPVALRDHLELVLDEDGELIPVEFGFGMETNNTAFDNGGYYDKPVAISIPKALEPLPGKLLENPMNLLHHFLNHTAGCLIPHNCSSNPFRSILPQMAVQDDNLLNLLLAYSASHRARLLRQPEPATRIALWVQDIFPNLRRALDDPNQIITNSNLATAIMLASLEIISPKAFGVEVPWQKHLDTARQMIAARGGPQRVQSSSRGDKVSSFLWSWFAYLDVLGSLSGGQANSSSSAWIMDYEIDEENDYQIDCILGFTSRCVRILAKIAELSRVCDGYRIGADLEIRPDWKPSEDTITRAEKLEADLSESRLHPAKPCTHMQSTGEGAYQWDSLEMAATNEAFHWAGLVHLHRRILGKPSTHPDVQKAVLEIFGALYKVRRGSSAEACLLFPMFTAGCDTEDQKRRSDILERIKGVERFGMTQVHKARTLMERVWETGKPWETLVAGEFFG</sequence>
<dbReference type="OrthoDB" id="5229455at2759"/>
<evidence type="ECO:0000256" key="3">
    <source>
        <dbReference type="SAM" id="MobiDB-lite"/>
    </source>
</evidence>
<dbReference type="SUPFAM" id="SSF57701">
    <property type="entry name" value="Zn2/Cys6 DNA-binding domain"/>
    <property type="match status" value="1"/>
</dbReference>
<dbReference type="SMART" id="SM00066">
    <property type="entry name" value="GAL4"/>
    <property type="match status" value="1"/>
</dbReference>
<dbReference type="Gene3D" id="4.10.240.10">
    <property type="entry name" value="Zn(2)-C6 fungal-type DNA-binding domain"/>
    <property type="match status" value="1"/>
</dbReference>
<dbReference type="InterPro" id="IPR001138">
    <property type="entry name" value="Zn2Cys6_DnaBD"/>
</dbReference>
<name>A0A2J6SNE6_9HELO</name>
<dbReference type="InParanoid" id="A0A2J6SNE6"/>
<dbReference type="EMBL" id="KZ613912">
    <property type="protein sequence ID" value="PMD52284.1"/>
    <property type="molecule type" value="Genomic_DNA"/>
</dbReference>
<evidence type="ECO:0000256" key="1">
    <source>
        <dbReference type="ARBA" id="ARBA00004123"/>
    </source>
</evidence>
<dbReference type="Pfam" id="PF11951">
    <property type="entry name" value="Fungal_trans_2"/>
    <property type="match status" value="1"/>
</dbReference>
<dbReference type="PROSITE" id="PS00463">
    <property type="entry name" value="ZN2_CY6_FUNGAL_1"/>
    <property type="match status" value="1"/>
</dbReference>
<feature type="region of interest" description="Disordered" evidence="3">
    <location>
        <begin position="233"/>
        <end position="282"/>
    </location>
</feature>
<dbReference type="GO" id="GO:0000976">
    <property type="term" value="F:transcription cis-regulatory region binding"/>
    <property type="evidence" value="ECO:0007669"/>
    <property type="project" value="TreeGrafter"/>
</dbReference>
<dbReference type="RefSeq" id="XP_024729188.1">
    <property type="nucleotide sequence ID" value="XM_024885426.1"/>
</dbReference>
<evidence type="ECO:0000313" key="6">
    <source>
        <dbReference type="Proteomes" id="UP000235371"/>
    </source>
</evidence>
<reference evidence="5 6" key="1">
    <citation type="submission" date="2016-04" db="EMBL/GenBank/DDBJ databases">
        <title>A degradative enzymes factory behind the ericoid mycorrhizal symbiosis.</title>
        <authorList>
            <consortium name="DOE Joint Genome Institute"/>
            <person name="Martino E."/>
            <person name="Morin E."/>
            <person name="Grelet G."/>
            <person name="Kuo A."/>
            <person name="Kohler A."/>
            <person name="Daghino S."/>
            <person name="Barry K."/>
            <person name="Choi C."/>
            <person name="Cichocki N."/>
            <person name="Clum A."/>
            <person name="Copeland A."/>
            <person name="Hainaut M."/>
            <person name="Haridas S."/>
            <person name="Labutti K."/>
            <person name="Lindquist E."/>
            <person name="Lipzen A."/>
            <person name="Khouja H.-R."/>
            <person name="Murat C."/>
            <person name="Ohm R."/>
            <person name="Olson A."/>
            <person name="Spatafora J."/>
            <person name="Veneault-Fourrey C."/>
            <person name="Henrissat B."/>
            <person name="Grigoriev I."/>
            <person name="Martin F."/>
            <person name="Perotto S."/>
        </authorList>
    </citation>
    <scope>NUCLEOTIDE SEQUENCE [LARGE SCALE GENOMIC DNA]</scope>
    <source>
        <strain evidence="5 6">E</strain>
    </source>
</reference>
<dbReference type="InterPro" id="IPR036864">
    <property type="entry name" value="Zn2-C6_fun-type_DNA-bd_sf"/>
</dbReference>
<evidence type="ECO:0000256" key="2">
    <source>
        <dbReference type="ARBA" id="ARBA00023242"/>
    </source>
</evidence>
<evidence type="ECO:0000259" key="4">
    <source>
        <dbReference type="PROSITE" id="PS50048"/>
    </source>
</evidence>
<dbReference type="Pfam" id="PF00172">
    <property type="entry name" value="Zn_clus"/>
    <property type="match status" value="1"/>
</dbReference>
<dbReference type="GO" id="GO:0005634">
    <property type="term" value="C:nucleus"/>
    <property type="evidence" value="ECO:0007669"/>
    <property type="project" value="UniProtKB-SubCell"/>
</dbReference>
<feature type="region of interest" description="Disordered" evidence="3">
    <location>
        <begin position="68"/>
        <end position="99"/>
    </location>
</feature>
<dbReference type="Proteomes" id="UP000235371">
    <property type="component" value="Unassembled WGS sequence"/>
</dbReference>
<dbReference type="PANTHER" id="PTHR37534">
    <property type="entry name" value="TRANSCRIPTIONAL ACTIVATOR PROTEIN UGA3"/>
    <property type="match status" value="1"/>
</dbReference>
<comment type="subcellular location">
    <subcellularLocation>
        <location evidence="1">Nucleus</location>
    </subcellularLocation>
</comment>
<dbReference type="CDD" id="cd00067">
    <property type="entry name" value="GAL4"/>
    <property type="match status" value="1"/>
</dbReference>
<dbReference type="STRING" id="1095630.A0A2J6SNE6"/>
<dbReference type="GeneID" id="36593503"/>
<dbReference type="PROSITE" id="PS50048">
    <property type="entry name" value="ZN2_CY6_FUNGAL_2"/>
    <property type="match status" value="1"/>
</dbReference>
<gene>
    <name evidence="5" type="ORF">K444DRAFT_648105</name>
</gene>
<evidence type="ECO:0000313" key="5">
    <source>
        <dbReference type="EMBL" id="PMD52284.1"/>
    </source>
</evidence>
<feature type="compositionally biased region" description="Polar residues" evidence="3">
    <location>
        <begin position="240"/>
        <end position="263"/>
    </location>
</feature>
<feature type="compositionally biased region" description="Polar residues" evidence="3">
    <location>
        <begin position="320"/>
        <end position="334"/>
    </location>
</feature>
<protein>
    <recommendedName>
        <fullName evidence="4">Zn(2)-C6 fungal-type domain-containing protein</fullName>
    </recommendedName>
</protein>
<dbReference type="PANTHER" id="PTHR37534:SF43">
    <property type="entry name" value="FINGER DOMAIN PROTEIN, PUTATIVE (AFU_ORTHOLOGUE AFUA_1G01850)-RELATED"/>
    <property type="match status" value="1"/>
</dbReference>
<keyword evidence="2" id="KW-0539">Nucleus</keyword>
<feature type="compositionally biased region" description="Low complexity" evidence="3">
    <location>
        <begin position="380"/>
        <end position="389"/>
    </location>
</feature>
<feature type="region of interest" description="Disordered" evidence="3">
    <location>
        <begin position="302"/>
        <end position="406"/>
    </location>
</feature>
<dbReference type="GO" id="GO:0000981">
    <property type="term" value="F:DNA-binding transcription factor activity, RNA polymerase II-specific"/>
    <property type="evidence" value="ECO:0007669"/>
    <property type="project" value="InterPro"/>
</dbReference>
<proteinExistence type="predicted"/>
<feature type="compositionally biased region" description="Polar residues" evidence="3">
    <location>
        <begin position="342"/>
        <end position="354"/>
    </location>
</feature>
<accession>A0A2J6SNE6</accession>
<organism evidence="5 6">
    <name type="scientific">Hyaloscypha bicolor E</name>
    <dbReference type="NCBI Taxonomy" id="1095630"/>
    <lineage>
        <taxon>Eukaryota</taxon>
        <taxon>Fungi</taxon>
        <taxon>Dikarya</taxon>
        <taxon>Ascomycota</taxon>
        <taxon>Pezizomycotina</taxon>
        <taxon>Leotiomycetes</taxon>
        <taxon>Helotiales</taxon>
        <taxon>Hyaloscyphaceae</taxon>
        <taxon>Hyaloscypha</taxon>
        <taxon>Hyaloscypha bicolor</taxon>
    </lineage>
</organism>
<keyword evidence="6" id="KW-1185">Reference proteome</keyword>
<feature type="compositionally biased region" description="Low complexity" evidence="3">
    <location>
        <begin position="71"/>
        <end position="88"/>
    </location>
</feature>
<dbReference type="GO" id="GO:0045944">
    <property type="term" value="P:positive regulation of transcription by RNA polymerase II"/>
    <property type="evidence" value="ECO:0007669"/>
    <property type="project" value="TreeGrafter"/>
</dbReference>
<dbReference type="AlphaFoldDB" id="A0A2J6SNE6"/>